<keyword evidence="5" id="KW-1185">Reference proteome</keyword>
<feature type="domain" description="Glycosyltransferase 2-like" evidence="3">
    <location>
        <begin position="7"/>
        <end position="127"/>
    </location>
</feature>
<proteinExistence type="predicted"/>
<dbReference type="Proteomes" id="UP000216352">
    <property type="component" value="Unassembled WGS sequence"/>
</dbReference>
<keyword evidence="1" id="KW-0328">Glycosyltransferase</keyword>
<name>A0A261FQA9_9BIFI</name>
<dbReference type="CDD" id="cd00761">
    <property type="entry name" value="Glyco_tranf_GTA_type"/>
    <property type="match status" value="1"/>
</dbReference>
<accession>A0A261FQA9</accession>
<dbReference type="OrthoDB" id="3171021at2"/>
<protein>
    <submittedName>
        <fullName evidence="4">Glycosyltransferase</fullName>
    </submittedName>
</protein>
<dbReference type="GO" id="GO:0016757">
    <property type="term" value="F:glycosyltransferase activity"/>
    <property type="evidence" value="ECO:0007669"/>
    <property type="project" value="UniProtKB-KW"/>
</dbReference>
<dbReference type="RefSeq" id="WP_158217126.1">
    <property type="nucleotide sequence ID" value="NZ_BDIS01000001.1"/>
</dbReference>
<reference evidence="4 5" key="1">
    <citation type="journal article" date="2017" name="BMC Genomics">
        <title>Comparative genomic and phylogenomic analyses of the Bifidobacteriaceae family.</title>
        <authorList>
            <person name="Lugli G.A."/>
            <person name="Milani C."/>
            <person name="Turroni F."/>
            <person name="Duranti S."/>
            <person name="Mancabelli L."/>
            <person name="Mangifesta M."/>
            <person name="Ferrario C."/>
            <person name="Modesto M."/>
            <person name="Mattarelli P."/>
            <person name="Jiri K."/>
            <person name="van Sinderen D."/>
            <person name="Ventura M."/>
        </authorList>
    </citation>
    <scope>NUCLEOTIDE SEQUENCE [LARGE SCALE GENOMIC DNA]</scope>
    <source>
        <strain evidence="4 5">DSM 28807</strain>
    </source>
</reference>
<dbReference type="Gene3D" id="3.90.550.10">
    <property type="entry name" value="Spore Coat Polysaccharide Biosynthesis Protein SpsA, Chain A"/>
    <property type="match status" value="1"/>
</dbReference>
<dbReference type="InterPro" id="IPR029044">
    <property type="entry name" value="Nucleotide-diphossugar_trans"/>
</dbReference>
<dbReference type="Pfam" id="PF00535">
    <property type="entry name" value="Glycos_transf_2"/>
    <property type="match status" value="1"/>
</dbReference>
<keyword evidence="2 4" id="KW-0808">Transferase</keyword>
<evidence type="ECO:0000256" key="2">
    <source>
        <dbReference type="ARBA" id="ARBA00022679"/>
    </source>
</evidence>
<evidence type="ECO:0000256" key="1">
    <source>
        <dbReference type="ARBA" id="ARBA00022676"/>
    </source>
</evidence>
<sequence length="319" mass="36578">MSNPLISIVVPVYNVENYLEDCAASITQQSYTNLEIILVDDGSTDSCPTLCDLLATEDPRVQVIHQSNRGLSGARNAGLQHATGEYICFVDSDDMIHPELVQASVNALQRHHTAAVMYGYCSIDGHGEYINSSVESKFFPNQCTMSDKELINLILSRRLTNYAWKYIAKRSLYIDNKISFPEGRNFEDVAVTYRVLHAARRISLINRPLYQYRERPSSIMHQTDMTRNYRDLDCVLNEMSSAVSDMFPELSAKADVYRATWFTAIAWSYLFSNSATTAQPQFRDFIKTLFRKNAPFTIIRFLPPKELVKYLMVWIRFLI</sequence>
<evidence type="ECO:0000259" key="3">
    <source>
        <dbReference type="Pfam" id="PF00535"/>
    </source>
</evidence>
<dbReference type="PANTHER" id="PTHR22916:SF51">
    <property type="entry name" value="GLYCOSYLTRANSFERASE EPSH-RELATED"/>
    <property type="match status" value="1"/>
</dbReference>
<dbReference type="EMBL" id="MWWX01000010">
    <property type="protein sequence ID" value="OZG61319.1"/>
    <property type="molecule type" value="Genomic_DNA"/>
</dbReference>
<evidence type="ECO:0000313" key="5">
    <source>
        <dbReference type="Proteomes" id="UP000216352"/>
    </source>
</evidence>
<dbReference type="SUPFAM" id="SSF53448">
    <property type="entry name" value="Nucleotide-diphospho-sugar transferases"/>
    <property type="match status" value="1"/>
</dbReference>
<dbReference type="InterPro" id="IPR001173">
    <property type="entry name" value="Glyco_trans_2-like"/>
</dbReference>
<gene>
    <name evidence="4" type="ORF">BLEM_1531</name>
</gene>
<organism evidence="4 5">
    <name type="scientific">Bifidobacterium lemurum</name>
    <dbReference type="NCBI Taxonomy" id="1603886"/>
    <lineage>
        <taxon>Bacteria</taxon>
        <taxon>Bacillati</taxon>
        <taxon>Actinomycetota</taxon>
        <taxon>Actinomycetes</taxon>
        <taxon>Bifidobacteriales</taxon>
        <taxon>Bifidobacteriaceae</taxon>
        <taxon>Bifidobacterium</taxon>
    </lineage>
</organism>
<dbReference type="AlphaFoldDB" id="A0A261FQA9"/>
<evidence type="ECO:0000313" key="4">
    <source>
        <dbReference type="EMBL" id="OZG61319.1"/>
    </source>
</evidence>
<comment type="caution">
    <text evidence="4">The sequence shown here is derived from an EMBL/GenBank/DDBJ whole genome shotgun (WGS) entry which is preliminary data.</text>
</comment>
<dbReference type="PANTHER" id="PTHR22916">
    <property type="entry name" value="GLYCOSYLTRANSFERASE"/>
    <property type="match status" value="1"/>
</dbReference>
<dbReference type="STRING" id="1603886.GCA_001895165_00149"/>